<feature type="domain" description="HD" evidence="4">
    <location>
        <begin position="72"/>
        <end position="215"/>
    </location>
</feature>
<gene>
    <name evidence="5" type="ORF">ACFONP_07805</name>
</gene>
<dbReference type="SMART" id="SM00471">
    <property type="entry name" value="HDc"/>
    <property type="match status" value="1"/>
</dbReference>
<dbReference type="InterPro" id="IPR026875">
    <property type="entry name" value="PHydrolase_assoc_dom"/>
</dbReference>
<dbReference type="NCBIfam" id="NF002326">
    <property type="entry name" value="PRK01286.1-1"/>
    <property type="match status" value="1"/>
</dbReference>
<evidence type="ECO:0000313" key="6">
    <source>
        <dbReference type="Proteomes" id="UP001595607"/>
    </source>
</evidence>
<keyword evidence="6" id="KW-1185">Reference proteome</keyword>
<evidence type="ECO:0000259" key="4">
    <source>
        <dbReference type="PROSITE" id="PS51831"/>
    </source>
</evidence>
<dbReference type="InterPro" id="IPR050135">
    <property type="entry name" value="dGTPase-like"/>
</dbReference>
<dbReference type="Pfam" id="PF01966">
    <property type="entry name" value="HD"/>
    <property type="match status" value="1"/>
</dbReference>
<dbReference type="InterPro" id="IPR023023">
    <property type="entry name" value="dNTPase_2"/>
</dbReference>
<keyword evidence="1 2" id="KW-0378">Hydrolase</keyword>
<comment type="similarity">
    <text evidence="2">Belongs to the dGTPase family. Type 2 subfamily.</text>
</comment>
<dbReference type="Proteomes" id="UP001595607">
    <property type="component" value="Unassembled WGS sequence"/>
</dbReference>
<evidence type="ECO:0000256" key="3">
    <source>
        <dbReference type="SAM" id="MobiDB-lite"/>
    </source>
</evidence>
<accession>A0ABV7MB45</accession>
<comment type="caution">
    <text evidence="5">The sequence shown here is derived from an EMBL/GenBank/DDBJ whole genome shotgun (WGS) entry which is preliminary data.</text>
</comment>
<dbReference type="PROSITE" id="PS51831">
    <property type="entry name" value="HD"/>
    <property type="match status" value="1"/>
</dbReference>
<dbReference type="CDD" id="cd00077">
    <property type="entry name" value="HDc"/>
    <property type="match status" value="1"/>
</dbReference>
<dbReference type="HAMAP" id="MF_01212">
    <property type="entry name" value="dGTPase_type2"/>
    <property type="match status" value="1"/>
</dbReference>
<dbReference type="InterPro" id="IPR006674">
    <property type="entry name" value="HD_domain"/>
</dbReference>
<sequence>MPSMPLAFPAPLAPFASKAEATRGRLHPEEESSGRTPFQRDRDRVLHTVAFRRLKHKTQVFVFHEGDHYRTRLTHSLEVSQIARAMARTLKLDEDLAEVVALGHDLGHPAFGHTGEDVLIEMMEGAGGFDHNAQTLRLLTKLERQHGAYPGLNLTWEALEGTVKHNGPLIGEHRTKDKPLPLAIEEYAEKHDLWLHAWPSLEAQLAALSDDIAYNNHDCDDGLRAGLITFDEAMDVPLIGPALHAAQKDWPGEPREVQIAEAVSSLIGRMVADVLGETRARLEALNPQSADDIRLAGRATAAFSEGMTEELKVLRGFLFERVYRHYKVNQVRSQAKRIVRDLFVLFRDEPEVLPPAWFERQRGESMQKRKRVICDYIAGMTDRYAIHEHKRLFDLSRSFI</sequence>
<organism evidence="5 6">
    <name type="scientific">Parvularcula lutaonensis</name>
    <dbReference type="NCBI Taxonomy" id="491923"/>
    <lineage>
        <taxon>Bacteria</taxon>
        <taxon>Pseudomonadati</taxon>
        <taxon>Pseudomonadota</taxon>
        <taxon>Alphaproteobacteria</taxon>
        <taxon>Parvularculales</taxon>
        <taxon>Parvularculaceae</taxon>
        <taxon>Parvularcula</taxon>
    </lineage>
</organism>
<feature type="region of interest" description="Disordered" evidence="3">
    <location>
        <begin position="20"/>
        <end position="41"/>
    </location>
</feature>
<evidence type="ECO:0000313" key="5">
    <source>
        <dbReference type="EMBL" id="MFC3302635.1"/>
    </source>
</evidence>
<reference evidence="6" key="1">
    <citation type="journal article" date="2019" name="Int. J. Syst. Evol. Microbiol.">
        <title>The Global Catalogue of Microorganisms (GCM) 10K type strain sequencing project: providing services to taxonomists for standard genome sequencing and annotation.</title>
        <authorList>
            <consortium name="The Broad Institute Genomics Platform"/>
            <consortium name="The Broad Institute Genome Sequencing Center for Infectious Disease"/>
            <person name="Wu L."/>
            <person name="Ma J."/>
        </authorList>
    </citation>
    <scope>NUCLEOTIDE SEQUENCE [LARGE SCALE GENOMIC DNA]</scope>
    <source>
        <strain evidence="6">KCTC 22245</strain>
    </source>
</reference>
<dbReference type="SUPFAM" id="SSF109604">
    <property type="entry name" value="HD-domain/PDEase-like"/>
    <property type="match status" value="1"/>
</dbReference>
<evidence type="ECO:0000256" key="1">
    <source>
        <dbReference type="ARBA" id="ARBA00022801"/>
    </source>
</evidence>
<dbReference type="EMBL" id="JBHRVA010000002">
    <property type="protein sequence ID" value="MFC3302635.1"/>
    <property type="molecule type" value="Genomic_DNA"/>
</dbReference>
<dbReference type="NCBIfam" id="NF002328">
    <property type="entry name" value="PRK01286.1-3"/>
    <property type="match status" value="1"/>
</dbReference>
<proteinExistence type="inferred from homology"/>
<dbReference type="Gene3D" id="1.10.3210.10">
    <property type="entry name" value="Hypothetical protein af1432"/>
    <property type="match status" value="1"/>
</dbReference>
<protein>
    <recommendedName>
        <fullName evidence="2">Deoxyguanosinetriphosphate triphosphohydrolase-like protein</fullName>
    </recommendedName>
</protein>
<dbReference type="InterPro" id="IPR003607">
    <property type="entry name" value="HD/PDEase_dom"/>
</dbReference>
<dbReference type="NCBIfam" id="TIGR01353">
    <property type="entry name" value="dGTP_triPase"/>
    <property type="match status" value="1"/>
</dbReference>
<dbReference type="PANTHER" id="PTHR11373">
    <property type="entry name" value="DEOXYNUCLEOSIDE TRIPHOSPHATE TRIPHOSPHOHYDROLASE"/>
    <property type="match status" value="1"/>
</dbReference>
<name>A0ABV7MB45_9PROT</name>
<dbReference type="PANTHER" id="PTHR11373:SF43">
    <property type="entry name" value="DEOXYGUANOSINETRIPHOSPHATE TRIPHOSPHOHYDROLASE-LIKE PROTEIN"/>
    <property type="match status" value="1"/>
</dbReference>
<dbReference type="Pfam" id="PF13286">
    <property type="entry name" value="HD_assoc"/>
    <property type="match status" value="1"/>
</dbReference>
<dbReference type="InterPro" id="IPR006261">
    <property type="entry name" value="dGTPase"/>
</dbReference>
<evidence type="ECO:0000256" key="2">
    <source>
        <dbReference type="HAMAP-Rule" id="MF_01212"/>
    </source>
</evidence>
<dbReference type="RefSeq" id="WP_373302861.1">
    <property type="nucleotide sequence ID" value="NZ_BMXU01000001.1"/>
</dbReference>